<feature type="region of interest" description="Disordered" evidence="1">
    <location>
        <begin position="34"/>
        <end position="88"/>
    </location>
</feature>
<dbReference type="EMBL" id="MU128919">
    <property type="protein sequence ID" value="KAF9519279.1"/>
    <property type="molecule type" value="Genomic_DNA"/>
</dbReference>
<sequence>MLIRMLQTGLRTRTLSVRRVPDGPGNVVREIHHTASALKKKRTTPRFEEEEGPMKSEQDEVDLFAAVTSKPSPSKPPSPSPAPSISSYPLAAQNTEQAQTVVERHARFLVTHGSISRFCGKKPSTRYLPRHRALLELLDLVHSRAELDVFVDTIIGWRQAKRQVDLHTADCIITKCIDLGHPQVALMLIANRPKYGIDLSSLSTARALLHALVQHARPSSPTASESASVEPRSPVTSSALDDAFLAAALYPQFRLPEVSTDPISSAMLLSLSNSIDDAEARKRASALKRELEAQKDGIRSGSAKSLFATKKERAWGADGMLLLPPELRWQSRKETR</sequence>
<evidence type="ECO:0000313" key="3">
    <source>
        <dbReference type="Proteomes" id="UP000886523"/>
    </source>
</evidence>
<keyword evidence="3" id="KW-1185">Reference proteome</keyword>
<accession>A0A9P6E1C7</accession>
<dbReference type="AlphaFoldDB" id="A0A9P6E1C7"/>
<reference evidence="2" key="1">
    <citation type="journal article" date="2020" name="Nat. Commun.">
        <title>Large-scale genome sequencing of mycorrhizal fungi provides insights into the early evolution of symbiotic traits.</title>
        <authorList>
            <person name="Miyauchi S."/>
            <person name="Kiss E."/>
            <person name="Kuo A."/>
            <person name="Drula E."/>
            <person name="Kohler A."/>
            <person name="Sanchez-Garcia M."/>
            <person name="Morin E."/>
            <person name="Andreopoulos B."/>
            <person name="Barry K.W."/>
            <person name="Bonito G."/>
            <person name="Buee M."/>
            <person name="Carver A."/>
            <person name="Chen C."/>
            <person name="Cichocki N."/>
            <person name="Clum A."/>
            <person name="Culley D."/>
            <person name="Crous P.W."/>
            <person name="Fauchery L."/>
            <person name="Girlanda M."/>
            <person name="Hayes R.D."/>
            <person name="Keri Z."/>
            <person name="LaButti K."/>
            <person name="Lipzen A."/>
            <person name="Lombard V."/>
            <person name="Magnuson J."/>
            <person name="Maillard F."/>
            <person name="Murat C."/>
            <person name="Nolan M."/>
            <person name="Ohm R.A."/>
            <person name="Pangilinan J."/>
            <person name="Pereira M.F."/>
            <person name="Perotto S."/>
            <person name="Peter M."/>
            <person name="Pfister S."/>
            <person name="Riley R."/>
            <person name="Sitrit Y."/>
            <person name="Stielow J.B."/>
            <person name="Szollosi G."/>
            <person name="Zifcakova L."/>
            <person name="Stursova M."/>
            <person name="Spatafora J.W."/>
            <person name="Tedersoo L."/>
            <person name="Vaario L.M."/>
            <person name="Yamada A."/>
            <person name="Yan M."/>
            <person name="Wang P."/>
            <person name="Xu J."/>
            <person name="Bruns T."/>
            <person name="Baldrian P."/>
            <person name="Vilgalys R."/>
            <person name="Dunand C."/>
            <person name="Henrissat B."/>
            <person name="Grigoriev I.V."/>
            <person name="Hibbett D."/>
            <person name="Nagy L.G."/>
            <person name="Martin F.M."/>
        </authorList>
    </citation>
    <scope>NUCLEOTIDE SEQUENCE</scope>
    <source>
        <strain evidence="2">UP504</strain>
    </source>
</reference>
<evidence type="ECO:0000256" key="1">
    <source>
        <dbReference type="SAM" id="MobiDB-lite"/>
    </source>
</evidence>
<organism evidence="2 3">
    <name type="scientific">Hydnum rufescens UP504</name>
    <dbReference type="NCBI Taxonomy" id="1448309"/>
    <lineage>
        <taxon>Eukaryota</taxon>
        <taxon>Fungi</taxon>
        <taxon>Dikarya</taxon>
        <taxon>Basidiomycota</taxon>
        <taxon>Agaricomycotina</taxon>
        <taxon>Agaricomycetes</taxon>
        <taxon>Cantharellales</taxon>
        <taxon>Hydnaceae</taxon>
        <taxon>Hydnum</taxon>
    </lineage>
</organism>
<feature type="compositionally biased region" description="Pro residues" evidence="1">
    <location>
        <begin position="73"/>
        <end position="82"/>
    </location>
</feature>
<gene>
    <name evidence="2" type="ORF">BS47DRAFT_85888</name>
</gene>
<proteinExistence type="predicted"/>
<evidence type="ECO:0000313" key="2">
    <source>
        <dbReference type="EMBL" id="KAF9519279.1"/>
    </source>
</evidence>
<comment type="caution">
    <text evidence="2">The sequence shown here is derived from an EMBL/GenBank/DDBJ whole genome shotgun (WGS) entry which is preliminary data.</text>
</comment>
<dbReference type="Proteomes" id="UP000886523">
    <property type="component" value="Unassembled WGS sequence"/>
</dbReference>
<dbReference type="OrthoDB" id="565731at2759"/>
<name>A0A9P6E1C7_9AGAM</name>
<protein>
    <submittedName>
        <fullName evidence="2">Uncharacterized protein</fullName>
    </submittedName>
</protein>